<dbReference type="OrthoDB" id="269227at2759"/>
<accession>A0A2V1DH12</accession>
<dbReference type="PANTHER" id="PTHR11552">
    <property type="entry name" value="GLUCOSE-METHANOL-CHOLINE GMC OXIDOREDUCTASE"/>
    <property type="match status" value="1"/>
</dbReference>
<organism evidence="4 5">
    <name type="scientific">Periconia macrospinosa</name>
    <dbReference type="NCBI Taxonomy" id="97972"/>
    <lineage>
        <taxon>Eukaryota</taxon>
        <taxon>Fungi</taxon>
        <taxon>Dikarya</taxon>
        <taxon>Ascomycota</taxon>
        <taxon>Pezizomycotina</taxon>
        <taxon>Dothideomycetes</taxon>
        <taxon>Pleosporomycetidae</taxon>
        <taxon>Pleosporales</taxon>
        <taxon>Massarineae</taxon>
        <taxon>Periconiaceae</taxon>
        <taxon>Periconia</taxon>
    </lineage>
</organism>
<evidence type="ECO:0000259" key="3">
    <source>
        <dbReference type="PROSITE" id="PS00624"/>
    </source>
</evidence>
<dbReference type="InterPro" id="IPR000172">
    <property type="entry name" value="GMC_OxRdtase_N"/>
</dbReference>
<feature type="binding site" evidence="2">
    <location>
        <position position="218"/>
    </location>
    <ligand>
        <name>FAD</name>
        <dbReference type="ChEBI" id="CHEBI:57692"/>
    </ligand>
</feature>
<protein>
    <submittedName>
        <fullName evidence="4">GMC oxidoreductase</fullName>
    </submittedName>
</protein>
<dbReference type="EMBL" id="KZ805435">
    <property type="protein sequence ID" value="PVH97466.1"/>
    <property type="molecule type" value="Genomic_DNA"/>
</dbReference>
<dbReference type="AlphaFoldDB" id="A0A2V1DH12"/>
<dbReference type="Gene3D" id="3.30.560.10">
    <property type="entry name" value="Glucose Oxidase, domain 3"/>
    <property type="match status" value="1"/>
</dbReference>
<comment type="similarity">
    <text evidence="1">Belongs to the GMC oxidoreductase family.</text>
</comment>
<dbReference type="GO" id="GO:0050660">
    <property type="term" value="F:flavin adenine dinucleotide binding"/>
    <property type="evidence" value="ECO:0007669"/>
    <property type="project" value="InterPro"/>
</dbReference>
<dbReference type="PIRSF" id="PIRSF000137">
    <property type="entry name" value="Alcohol_oxidase"/>
    <property type="match status" value="1"/>
</dbReference>
<keyword evidence="2" id="KW-0285">Flavoprotein</keyword>
<gene>
    <name evidence="4" type="ORF">DM02DRAFT_684898</name>
</gene>
<dbReference type="GO" id="GO:0016614">
    <property type="term" value="F:oxidoreductase activity, acting on CH-OH group of donors"/>
    <property type="evidence" value="ECO:0007669"/>
    <property type="project" value="InterPro"/>
</dbReference>
<reference evidence="4 5" key="1">
    <citation type="journal article" date="2018" name="Sci. Rep.">
        <title>Comparative genomics provides insights into the lifestyle and reveals functional heterogeneity of dark septate endophytic fungi.</title>
        <authorList>
            <person name="Knapp D.G."/>
            <person name="Nemeth J.B."/>
            <person name="Barry K."/>
            <person name="Hainaut M."/>
            <person name="Henrissat B."/>
            <person name="Johnson J."/>
            <person name="Kuo A."/>
            <person name="Lim J.H.P."/>
            <person name="Lipzen A."/>
            <person name="Nolan M."/>
            <person name="Ohm R.A."/>
            <person name="Tamas L."/>
            <person name="Grigoriev I.V."/>
            <person name="Spatafora J.W."/>
            <person name="Nagy L.G."/>
            <person name="Kovacs G.M."/>
        </authorList>
    </citation>
    <scope>NUCLEOTIDE SEQUENCE [LARGE SCALE GENOMIC DNA]</scope>
    <source>
        <strain evidence="4 5">DSE2036</strain>
    </source>
</reference>
<name>A0A2V1DH12_9PLEO</name>
<dbReference type="SUPFAM" id="SSF51905">
    <property type="entry name" value="FAD/NAD(P)-binding domain"/>
    <property type="match status" value="1"/>
</dbReference>
<dbReference type="InterPro" id="IPR012132">
    <property type="entry name" value="GMC_OxRdtase"/>
</dbReference>
<dbReference type="Pfam" id="PF05199">
    <property type="entry name" value="GMC_oxred_C"/>
    <property type="match status" value="1"/>
</dbReference>
<comment type="cofactor">
    <cofactor evidence="2">
        <name>FAD</name>
        <dbReference type="ChEBI" id="CHEBI:57692"/>
    </cofactor>
</comment>
<dbReference type="InterPro" id="IPR036188">
    <property type="entry name" value="FAD/NAD-bd_sf"/>
</dbReference>
<dbReference type="PROSITE" id="PS00624">
    <property type="entry name" value="GMC_OXRED_2"/>
    <property type="match status" value="1"/>
</dbReference>
<dbReference type="STRING" id="97972.A0A2V1DH12"/>
<keyword evidence="5" id="KW-1185">Reference proteome</keyword>
<evidence type="ECO:0000313" key="5">
    <source>
        <dbReference type="Proteomes" id="UP000244855"/>
    </source>
</evidence>
<dbReference type="InterPro" id="IPR007867">
    <property type="entry name" value="GMC_OxRtase_C"/>
</dbReference>
<evidence type="ECO:0000313" key="4">
    <source>
        <dbReference type="EMBL" id="PVH97466.1"/>
    </source>
</evidence>
<proteinExistence type="inferred from homology"/>
<dbReference type="Gene3D" id="3.50.50.60">
    <property type="entry name" value="FAD/NAD(P)-binding domain"/>
    <property type="match status" value="1"/>
</dbReference>
<evidence type="ECO:0000256" key="1">
    <source>
        <dbReference type="ARBA" id="ARBA00010790"/>
    </source>
</evidence>
<evidence type="ECO:0000256" key="2">
    <source>
        <dbReference type="PIRSR" id="PIRSR000137-2"/>
    </source>
</evidence>
<dbReference type="SUPFAM" id="SSF54373">
    <property type="entry name" value="FAD-linked reductases, C-terminal domain"/>
    <property type="match status" value="1"/>
</dbReference>
<feature type="domain" description="Glucose-methanol-choline oxidoreductase N-terminal" evidence="3">
    <location>
        <begin position="251"/>
        <end position="265"/>
    </location>
</feature>
<dbReference type="Pfam" id="PF00732">
    <property type="entry name" value="GMC_oxred_N"/>
    <property type="match status" value="1"/>
</dbReference>
<dbReference type="PANTHER" id="PTHR11552:SF123">
    <property type="entry name" value="GMC OXIDOREDUCTASE (AFU_ORTHOLOGUE AFUA_2G01770)-RELATED"/>
    <property type="match status" value="1"/>
</dbReference>
<sequence>MSSLEYEYIIVGGGTAGCVLASRLSHAGHRVAVFEAGPENYADQIMSPTGGPLLHATEWEYQWKSVKQAHLGNRELANYGGKILSGSSAINYGLWARGHSVDFDQWARLVGDERWSYSNLLNYFKKSETFHDRGAAASVDQHGYEGPISNFSGLRKYPLKEKTLEAVKQSGIEHNLDGNDGNPLGVAPFTDNVKNALRQPAGLAYDLSKADVFTNAIVARIDIDQQSKSATGITLDDNRSFKAKEVLVCAGAIKTPQLLMLSGIGPKEHLESIGITSVVDLPVGQNFHDHISGSMFWKLRNPDQGLAMGSPNFNDPSFRTGMPFDWIVTIALPDEVLSPAAIADGTSLSAAYGSGPRGHVEILMPYAPIASAGTPYRIPPDGTHVATPVVILLPTSRGSITLASTNVTDDPILDPNYLATEIDRTIMREGFRAAIRIMETPAALTYVEHETPPPGYPRLTSSCTDEEIDARLAHVGASMFQNAGTASMGTVVDADCKVKGVNGLRVCDASIIPVSIASHYQAAIYGIAEAIADIIQGKNN</sequence>
<keyword evidence="2" id="KW-0274">FAD</keyword>
<dbReference type="Proteomes" id="UP000244855">
    <property type="component" value="Unassembled WGS sequence"/>
</dbReference>